<sequence>MLGVLPRGRHVLSGRREAGRGDLAALDCLHGRAGWCGLGELEAPREGVAGGQVVGGVVDERGDYGHLAAQALQFVLGNA</sequence>
<protein>
    <submittedName>
        <fullName evidence="1">Uncharacterized protein</fullName>
    </submittedName>
</protein>
<comment type="caution">
    <text evidence="1">The sequence shown here is derived from an EMBL/GenBank/DDBJ whole genome shotgun (WGS) entry which is preliminary data.</text>
</comment>
<accession>A0ABU0SG25</accession>
<evidence type="ECO:0000313" key="2">
    <source>
        <dbReference type="Proteomes" id="UP001230328"/>
    </source>
</evidence>
<gene>
    <name evidence="1" type="ORF">QF035_000030</name>
</gene>
<name>A0ABU0SG25_9ACTN</name>
<dbReference type="Proteomes" id="UP001230328">
    <property type="component" value="Unassembled WGS sequence"/>
</dbReference>
<evidence type="ECO:0000313" key="1">
    <source>
        <dbReference type="EMBL" id="MDQ1022448.1"/>
    </source>
</evidence>
<proteinExistence type="predicted"/>
<dbReference type="EMBL" id="JAUSZI010000001">
    <property type="protein sequence ID" value="MDQ1022448.1"/>
    <property type="molecule type" value="Genomic_DNA"/>
</dbReference>
<keyword evidence="2" id="KW-1185">Reference proteome</keyword>
<dbReference type="RefSeq" id="WP_307517302.1">
    <property type="nucleotide sequence ID" value="NZ_JAUSZI010000001.1"/>
</dbReference>
<organism evidence="1 2">
    <name type="scientific">Streptomyces umbrinus</name>
    <dbReference type="NCBI Taxonomy" id="67370"/>
    <lineage>
        <taxon>Bacteria</taxon>
        <taxon>Bacillati</taxon>
        <taxon>Actinomycetota</taxon>
        <taxon>Actinomycetes</taxon>
        <taxon>Kitasatosporales</taxon>
        <taxon>Streptomycetaceae</taxon>
        <taxon>Streptomyces</taxon>
        <taxon>Streptomyces phaeochromogenes group</taxon>
    </lineage>
</organism>
<reference evidence="1 2" key="1">
    <citation type="submission" date="2023-07" db="EMBL/GenBank/DDBJ databases">
        <title>Comparative genomics of wheat-associated soil bacteria to identify genetic determinants of phenazine resistance.</title>
        <authorList>
            <person name="Mouncey N."/>
        </authorList>
    </citation>
    <scope>NUCLEOTIDE SEQUENCE [LARGE SCALE GENOMIC DNA]</scope>
    <source>
        <strain evidence="1 2">V2I4</strain>
    </source>
</reference>